<sequence>MSLKETIHLFKKCFLYERCRFKISNYPFRFLCAGFYQIDKKNVFYFKNLSYLSMQNDL</sequence>
<name>A0ABC9SJ21_LEPBO</name>
<accession>A0ABC9SJ21</accession>
<comment type="caution">
    <text evidence="1">The sequence shown here is derived from an EMBL/GenBank/DDBJ whole genome shotgun (WGS) entry which is preliminary data.</text>
</comment>
<dbReference type="EMBL" id="AHMS02000022">
    <property type="protein sequence ID" value="EMN17610.1"/>
    <property type="molecule type" value="Genomic_DNA"/>
</dbReference>
<reference evidence="1 2" key="1">
    <citation type="submission" date="2013-01" db="EMBL/GenBank/DDBJ databases">
        <authorList>
            <person name="Harkins D.M."/>
            <person name="Durkin A.S."/>
            <person name="Brinkac L.M."/>
            <person name="Haft D.H."/>
            <person name="Selengut J.D."/>
            <person name="Sanka R."/>
            <person name="DePew J."/>
            <person name="Purushe J."/>
            <person name="Hartskeerl R.A."/>
            <person name="Ahmed A."/>
            <person name="van der Linden H."/>
            <person name="Goris M.G.A."/>
            <person name="Vinetz J.M."/>
            <person name="Sutton G.G."/>
            <person name="Nierman W.C."/>
            <person name="Fouts D.E."/>
        </authorList>
    </citation>
    <scope>NUCLEOTIDE SEQUENCE [LARGE SCALE GENOMIC DNA]</scope>
    <source>
        <strain evidence="1 2">Brem 328</strain>
    </source>
</reference>
<dbReference type="Proteomes" id="UP000012166">
    <property type="component" value="Unassembled WGS sequence"/>
</dbReference>
<dbReference type="AlphaFoldDB" id="A0ABC9SJ21"/>
<gene>
    <name evidence="1" type="ORF">LEP1GSC056_2635</name>
</gene>
<evidence type="ECO:0000313" key="2">
    <source>
        <dbReference type="Proteomes" id="UP000012166"/>
    </source>
</evidence>
<evidence type="ECO:0008006" key="3">
    <source>
        <dbReference type="Google" id="ProtNLM"/>
    </source>
</evidence>
<protein>
    <recommendedName>
        <fullName evidence="3">Lipoprotein</fullName>
    </recommendedName>
</protein>
<proteinExistence type="predicted"/>
<evidence type="ECO:0000313" key="1">
    <source>
        <dbReference type="EMBL" id="EMN17610.1"/>
    </source>
</evidence>
<organism evidence="1 2">
    <name type="scientific">Leptospira borgpetersenii str. Brem 328</name>
    <dbReference type="NCBI Taxonomy" id="1049780"/>
    <lineage>
        <taxon>Bacteria</taxon>
        <taxon>Pseudomonadati</taxon>
        <taxon>Spirochaetota</taxon>
        <taxon>Spirochaetia</taxon>
        <taxon>Leptospirales</taxon>
        <taxon>Leptospiraceae</taxon>
        <taxon>Leptospira</taxon>
    </lineage>
</organism>